<dbReference type="Proteomes" id="UP000290174">
    <property type="component" value="Unassembled WGS sequence"/>
</dbReference>
<reference evidence="1 2" key="1">
    <citation type="submission" date="2018-11" db="EMBL/GenBank/DDBJ databases">
        <title>Bradyrhizobium sp. nov., isolated from effective nodules of peanut in China.</title>
        <authorList>
            <person name="Li Y."/>
        </authorList>
    </citation>
    <scope>NUCLEOTIDE SEQUENCE [LARGE SCALE GENOMIC DNA]</scope>
    <source>
        <strain evidence="1 2">CCBAU 51770</strain>
    </source>
</reference>
<evidence type="ECO:0000313" key="2">
    <source>
        <dbReference type="Proteomes" id="UP000290174"/>
    </source>
</evidence>
<protein>
    <submittedName>
        <fullName evidence="1">Uncharacterized protein</fullName>
    </submittedName>
</protein>
<comment type="caution">
    <text evidence="1">The sequence shown here is derived from an EMBL/GenBank/DDBJ whole genome shotgun (WGS) entry which is preliminary data.</text>
</comment>
<proteinExistence type="predicted"/>
<dbReference type="EMBL" id="RKMK01000006">
    <property type="protein sequence ID" value="RXH00598.1"/>
    <property type="molecule type" value="Genomic_DNA"/>
</dbReference>
<dbReference type="RefSeq" id="WP_128930453.1">
    <property type="nucleotide sequence ID" value="NZ_CP022221.1"/>
</dbReference>
<sequence length="66" mass="7628">MFVMTREIEETRLEIKIVQGAERRSRSRHCEELLRRSNPDCLCGKILDCFAALAMTEDVALTLVQM</sequence>
<accession>A0A4Q0QSM4</accession>
<dbReference type="AlphaFoldDB" id="A0A4Q0QSM4"/>
<evidence type="ECO:0000313" key="1">
    <source>
        <dbReference type="EMBL" id="RXH00598.1"/>
    </source>
</evidence>
<organism evidence="1 2">
    <name type="scientific">Bradyrhizobium zhanjiangense</name>
    <dbReference type="NCBI Taxonomy" id="1325107"/>
    <lineage>
        <taxon>Bacteria</taxon>
        <taxon>Pseudomonadati</taxon>
        <taxon>Pseudomonadota</taxon>
        <taxon>Alphaproteobacteria</taxon>
        <taxon>Hyphomicrobiales</taxon>
        <taxon>Nitrobacteraceae</taxon>
        <taxon>Bradyrhizobium</taxon>
    </lineage>
</organism>
<name>A0A4Q0QSM4_9BRAD</name>
<gene>
    <name evidence="1" type="ORF">EAS61_09450</name>
</gene>